<evidence type="ECO:0000313" key="2">
    <source>
        <dbReference type="Proteomes" id="UP000238823"/>
    </source>
</evidence>
<comment type="caution">
    <text evidence="1">The sequence shown here is derived from an EMBL/GenBank/DDBJ whole genome shotgun (WGS) entry which is preliminary data.</text>
</comment>
<organism evidence="1 2">
    <name type="scientific">Enhygromyxa salina</name>
    <dbReference type="NCBI Taxonomy" id="215803"/>
    <lineage>
        <taxon>Bacteria</taxon>
        <taxon>Pseudomonadati</taxon>
        <taxon>Myxococcota</taxon>
        <taxon>Polyangia</taxon>
        <taxon>Nannocystales</taxon>
        <taxon>Nannocystaceae</taxon>
        <taxon>Enhygromyxa</taxon>
    </lineage>
</organism>
<reference evidence="1 2" key="1">
    <citation type="submission" date="2018-03" db="EMBL/GenBank/DDBJ databases">
        <title>Draft Genome Sequences of the Obligatory Marine Myxobacteria Enhygromyxa salina SWB007.</title>
        <authorList>
            <person name="Poehlein A."/>
            <person name="Moghaddam J.A."/>
            <person name="Harms H."/>
            <person name="Alanjari M."/>
            <person name="Koenig G.M."/>
            <person name="Daniel R."/>
            <person name="Schaeberle T.F."/>
        </authorList>
    </citation>
    <scope>NUCLEOTIDE SEQUENCE [LARGE SCALE GENOMIC DNA]</scope>
    <source>
        <strain evidence="1 2">SWB007</strain>
    </source>
</reference>
<protein>
    <submittedName>
        <fullName evidence="1">Uncharacterized protein</fullName>
    </submittedName>
</protein>
<sequence length="44" mass="4692">MQNLHATVVYGQDAMFARGGSDTLVVLASTYLQFSLAAARSMQA</sequence>
<dbReference type="Proteomes" id="UP000238823">
    <property type="component" value="Unassembled WGS sequence"/>
</dbReference>
<accession>A0A2S9Y622</accession>
<dbReference type="AlphaFoldDB" id="A0A2S9Y622"/>
<dbReference type="EMBL" id="PVNL01000118">
    <property type="protein sequence ID" value="PRQ00544.1"/>
    <property type="molecule type" value="Genomic_DNA"/>
</dbReference>
<evidence type="ECO:0000313" key="1">
    <source>
        <dbReference type="EMBL" id="PRQ00544.1"/>
    </source>
</evidence>
<gene>
    <name evidence="1" type="ORF">ENSA7_60380</name>
</gene>
<proteinExistence type="predicted"/>
<name>A0A2S9Y622_9BACT</name>